<keyword evidence="4" id="KW-0934">Plastid</keyword>
<dbReference type="GO" id="GO:0009507">
    <property type="term" value="C:chloroplast"/>
    <property type="evidence" value="ECO:0007669"/>
    <property type="project" value="UniProtKB-SubCell"/>
</dbReference>
<feature type="transmembrane region" description="Helical" evidence="5">
    <location>
        <begin position="254"/>
        <end position="273"/>
    </location>
</feature>
<evidence type="ECO:0000259" key="6">
    <source>
        <dbReference type="PROSITE" id="PS50011"/>
    </source>
</evidence>
<gene>
    <name evidence="7" type="ORF">Bca52824_042515</name>
</gene>
<proteinExistence type="inferred from homology"/>
<comment type="subcellular location">
    <subcellularLocation>
        <location evidence="1">Plastid</location>
        <location evidence="1">Chloroplast</location>
    </subcellularLocation>
</comment>
<dbReference type="SUPFAM" id="SSF56112">
    <property type="entry name" value="Protein kinase-like (PK-like)"/>
    <property type="match status" value="1"/>
</dbReference>
<keyword evidence="5" id="KW-1133">Transmembrane helix</keyword>
<sequence>MLRLDGKVVIITGGASGIGAESARLFTDHGAKVVIVDIQEELGQNVAVSIENAVKFTVEMHGKLDVLFSNAGVLDTPGSILDLNLEHFDRVMGVNVRGAAAFIKHAARAMGPHGYTASKHALLGLIKSACGELGKHGIRVNGVAPFAVATSMTSRDEETAKQVEGYCEAVGILKGVALKPNHVAKAALFLASDDSIYIILAAIVASLWFLLCRERGCVDVEDTTHNSFLQSRSGSESLGSARLRTSCWRGLHPGWLLFTRSISFLSMAALLAWDVLEWDASIFVYYTECVLFFIDLTSILFLTCVVLTCVDWFCNRWTFMLVMIYFAMGIVASLYGCLENYKEPTSGVCDDAVGNKVGDGEFRERLGVYGCFMETIFQTSAGAVVLTDVVFWLVIVPFLSNTHLGLNTLMICMHTANAGFLILDTLLNSLPFPWFRMGYFVIWSCLYIVFQWIIHACGLLTWWPYPFLELDRPWAPLWYLGMAVVHIPCYGVYAAITTLTTVVTIEMASHERPSTTGRVRALLPQTLDLAGAIHLVELEHGELHLLVLVLDLLRLSVGLLLPLLGATAETEDEVESRLLLDVVVGEGASVLQLLSGEDQSLLVRRDAFLVLDLGLDIVDGVGGFDFEGDCLPPCSIWGEEGARVLRIYRWAYVERLGKSLARKIDEHVEQIGILVIYIFSRILVVDSSERQGVKGVLSWYQRVEIAVSTARALECLHDKANPHIIHRDTKSSNVLLFEDDVAKVSDFDLSDQATAMASRLYSTHVLGTFVYHASE</sequence>
<dbReference type="Proteomes" id="UP000886595">
    <property type="component" value="Unassembled WGS sequence"/>
</dbReference>
<dbReference type="EMBL" id="JAAMPC010000009">
    <property type="protein sequence ID" value="KAG2295846.1"/>
    <property type="molecule type" value="Genomic_DNA"/>
</dbReference>
<dbReference type="InterPro" id="IPR036291">
    <property type="entry name" value="NAD(P)-bd_dom_sf"/>
</dbReference>
<keyword evidence="5" id="KW-0812">Transmembrane</keyword>
<evidence type="ECO:0000256" key="2">
    <source>
        <dbReference type="ARBA" id="ARBA00006484"/>
    </source>
</evidence>
<dbReference type="Gene3D" id="3.40.50.720">
    <property type="entry name" value="NAD(P)-binding Rossmann-like Domain"/>
    <property type="match status" value="2"/>
</dbReference>
<dbReference type="InterPro" id="IPR000719">
    <property type="entry name" value="Prot_kinase_dom"/>
</dbReference>
<dbReference type="Pfam" id="PF00069">
    <property type="entry name" value="Pkinase"/>
    <property type="match status" value="1"/>
</dbReference>
<comment type="similarity">
    <text evidence="2">Belongs to the short-chain dehydrogenases/reductases (SDR) family.</text>
</comment>
<reference evidence="7 8" key="1">
    <citation type="submission" date="2020-02" db="EMBL/GenBank/DDBJ databases">
        <authorList>
            <person name="Ma Q."/>
            <person name="Huang Y."/>
            <person name="Song X."/>
            <person name="Pei D."/>
        </authorList>
    </citation>
    <scope>NUCLEOTIDE SEQUENCE [LARGE SCALE GENOMIC DNA]</scope>
    <source>
        <strain evidence="7">Sxm20200214</strain>
        <tissue evidence="7">Leaf</tissue>
    </source>
</reference>
<dbReference type="PANTHER" id="PTHR42820:SF16">
    <property type="entry name" value="SHORT-CHAIN DEHYDROGENASE REDUCTASE 3B"/>
    <property type="match status" value="1"/>
</dbReference>
<evidence type="ECO:0000256" key="5">
    <source>
        <dbReference type="SAM" id="Phobius"/>
    </source>
</evidence>
<feature type="transmembrane region" description="Helical" evidence="5">
    <location>
        <begin position="317"/>
        <end position="336"/>
    </location>
</feature>
<feature type="transmembrane region" description="Helical" evidence="5">
    <location>
        <begin position="195"/>
        <end position="212"/>
    </location>
</feature>
<feature type="transmembrane region" description="Helical" evidence="5">
    <location>
        <begin position="406"/>
        <end position="427"/>
    </location>
</feature>
<dbReference type="PRINTS" id="PR00081">
    <property type="entry name" value="GDHRDH"/>
</dbReference>
<keyword evidence="5" id="KW-0472">Membrane</keyword>
<dbReference type="AlphaFoldDB" id="A0A8X7UZT0"/>
<evidence type="ECO:0000256" key="4">
    <source>
        <dbReference type="ARBA" id="ARBA00022640"/>
    </source>
</evidence>
<feature type="transmembrane region" description="Helical" evidence="5">
    <location>
        <begin position="439"/>
        <end position="465"/>
    </location>
</feature>
<evidence type="ECO:0000256" key="3">
    <source>
        <dbReference type="ARBA" id="ARBA00022528"/>
    </source>
</evidence>
<evidence type="ECO:0000313" key="8">
    <source>
        <dbReference type="Proteomes" id="UP000886595"/>
    </source>
</evidence>
<protein>
    <recommendedName>
        <fullName evidence="6">Protein kinase domain-containing protein</fullName>
    </recommendedName>
</protein>
<dbReference type="PANTHER" id="PTHR42820">
    <property type="entry name" value="SHORT-CHAIN DEHYDROGENASE REDUCTASE"/>
    <property type="match status" value="1"/>
</dbReference>
<dbReference type="GO" id="GO:0004672">
    <property type="term" value="F:protein kinase activity"/>
    <property type="evidence" value="ECO:0007669"/>
    <property type="project" value="InterPro"/>
</dbReference>
<dbReference type="GO" id="GO:0005524">
    <property type="term" value="F:ATP binding"/>
    <property type="evidence" value="ECO:0007669"/>
    <property type="project" value="InterPro"/>
</dbReference>
<organism evidence="7 8">
    <name type="scientific">Brassica carinata</name>
    <name type="common">Ethiopian mustard</name>
    <name type="synonym">Abyssinian cabbage</name>
    <dbReference type="NCBI Taxonomy" id="52824"/>
    <lineage>
        <taxon>Eukaryota</taxon>
        <taxon>Viridiplantae</taxon>
        <taxon>Streptophyta</taxon>
        <taxon>Embryophyta</taxon>
        <taxon>Tracheophyta</taxon>
        <taxon>Spermatophyta</taxon>
        <taxon>Magnoliopsida</taxon>
        <taxon>eudicotyledons</taxon>
        <taxon>Gunneridae</taxon>
        <taxon>Pentapetalae</taxon>
        <taxon>rosids</taxon>
        <taxon>malvids</taxon>
        <taxon>Brassicales</taxon>
        <taxon>Brassicaceae</taxon>
        <taxon>Brassiceae</taxon>
        <taxon>Brassica</taxon>
    </lineage>
</organism>
<comment type="caution">
    <text evidence="7">The sequence shown here is derived from an EMBL/GenBank/DDBJ whole genome shotgun (WGS) entry which is preliminary data.</text>
</comment>
<feature type="transmembrane region" description="Helical" evidence="5">
    <location>
        <begin position="477"/>
        <end position="496"/>
    </location>
</feature>
<evidence type="ECO:0000256" key="1">
    <source>
        <dbReference type="ARBA" id="ARBA00004229"/>
    </source>
</evidence>
<dbReference type="Pfam" id="PF00106">
    <property type="entry name" value="adh_short"/>
    <property type="match status" value="1"/>
</dbReference>
<feature type="domain" description="Protein kinase" evidence="6">
    <location>
        <begin position="578"/>
        <end position="775"/>
    </location>
</feature>
<dbReference type="Gene3D" id="1.10.510.10">
    <property type="entry name" value="Transferase(Phosphotransferase) domain 1"/>
    <property type="match status" value="1"/>
</dbReference>
<accession>A0A8X7UZT0</accession>
<keyword evidence="3" id="KW-0150">Chloroplast</keyword>
<dbReference type="OrthoDB" id="419711at2759"/>
<keyword evidence="8" id="KW-1185">Reference proteome</keyword>
<feature type="transmembrane region" description="Helical" evidence="5">
    <location>
        <begin position="285"/>
        <end position="310"/>
    </location>
</feature>
<dbReference type="InterPro" id="IPR002347">
    <property type="entry name" value="SDR_fam"/>
</dbReference>
<dbReference type="PROSITE" id="PS50011">
    <property type="entry name" value="PROTEIN_KINASE_DOM"/>
    <property type="match status" value="1"/>
</dbReference>
<evidence type="ECO:0000313" key="7">
    <source>
        <dbReference type="EMBL" id="KAG2295846.1"/>
    </source>
</evidence>
<name>A0A8X7UZT0_BRACI</name>
<dbReference type="SUPFAM" id="SSF51735">
    <property type="entry name" value="NAD(P)-binding Rossmann-fold domains"/>
    <property type="match status" value="1"/>
</dbReference>
<feature type="transmembrane region" description="Helical" evidence="5">
    <location>
        <begin position="376"/>
        <end position="399"/>
    </location>
</feature>
<dbReference type="InterPro" id="IPR011009">
    <property type="entry name" value="Kinase-like_dom_sf"/>
</dbReference>